<dbReference type="OrthoDB" id="2469007at2"/>
<evidence type="ECO:0000313" key="2">
    <source>
        <dbReference type="EMBL" id="PJZ70698.1"/>
    </source>
</evidence>
<evidence type="ECO:0000313" key="4">
    <source>
        <dbReference type="Proteomes" id="UP000231962"/>
    </source>
</evidence>
<keyword evidence="1" id="KW-1133">Transmembrane helix</keyword>
<evidence type="ECO:0000313" key="3">
    <source>
        <dbReference type="EMBL" id="PJZ73908.1"/>
    </source>
</evidence>
<keyword evidence="1" id="KW-0812">Transmembrane</keyword>
<dbReference type="RefSeq" id="WP_100712704.1">
    <property type="nucleotide sequence ID" value="NZ_NPDY01000002.1"/>
</dbReference>
<dbReference type="AlphaFoldDB" id="A0A2M9ZPA3"/>
<feature type="transmembrane region" description="Helical" evidence="1">
    <location>
        <begin position="108"/>
        <end position="129"/>
    </location>
</feature>
<dbReference type="Pfam" id="PF17314">
    <property type="entry name" value="DUF5360"/>
    <property type="match status" value="1"/>
</dbReference>
<keyword evidence="1" id="KW-0472">Membrane</keyword>
<feature type="transmembrane region" description="Helical" evidence="1">
    <location>
        <begin position="48"/>
        <end position="69"/>
    </location>
</feature>
<dbReference type="EMBL" id="NPDY01000002">
    <property type="protein sequence ID" value="PJZ70698.1"/>
    <property type="molecule type" value="Genomic_DNA"/>
</dbReference>
<dbReference type="EMBL" id="NPDZ01000003">
    <property type="protein sequence ID" value="PJZ73908.1"/>
    <property type="molecule type" value="Genomic_DNA"/>
</dbReference>
<gene>
    <name evidence="2" type="ORF">CH360_04005</name>
    <name evidence="3" type="ORF">CH373_07145</name>
</gene>
<evidence type="ECO:0000313" key="5">
    <source>
        <dbReference type="Proteomes" id="UP000231990"/>
    </source>
</evidence>
<protein>
    <recommendedName>
        <fullName evidence="6">YvaD family protein</fullName>
    </recommendedName>
</protein>
<feature type="transmembrane region" description="Helical" evidence="1">
    <location>
        <begin position="81"/>
        <end position="102"/>
    </location>
</feature>
<dbReference type="InterPro" id="IPR020348">
    <property type="entry name" value="Uncharacterised_YvaD"/>
</dbReference>
<dbReference type="Proteomes" id="UP000231962">
    <property type="component" value="Unassembled WGS sequence"/>
</dbReference>
<organism evidence="3 5">
    <name type="scientific">Leptospira perolatii</name>
    <dbReference type="NCBI Taxonomy" id="2023191"/>
    <lineage>
        <taxon>Bacteria</taxon>
        <taxon>Pseudomonadati</taxon>
        <taxon>Spirochaetota</taxon>
        <taxon>Spirochaetia</taxon>
        <taxon>Leptospirales</taxon>
        <taxon>Leptospiraceae</taxon>
        <taxon>Leptospira</taxon>
    </lineage>
</organism>
<evidence type="ECO:0008006" key="6">
    <source>
        <dbReference type="Google" id="ProtNLM"/>
    </source>
</evidence>
<keyword evidence="4" id="KW-1185">Reference proteome</keyword>
<name>A0A2M9ZPA3_9LEPT</name>
<reference evidence="4 5" key="1">
    <citation type="submission" date="2017-07" db="EMBL/GenBank/DDBJ databases">
        <title>Leptospira spp. isolated from tropical soils.</title>
        <authorList>
            <person name="Thibeaux R."/>
            <person name="Iraola G."/>
            <person name="Ferres I."/>
            <person name="Bierque E."/>
            <person name="Girault D."/>
            <person name="Soupe-Gilbert M.-E."/>
            <person name="Picardeau M."/>
            <person name="Goarant C."/>
        </authorList>
    </citation>
    <scope>NUCLEOTIDE SEQUENCE [LARGE SCALE GENOMIC DNA]</scope>
    <source>
        <strain evidence="3 5">FH1-B-B1</strain>
        <strain evidence="2 4">FH1-B-C1</strain>
    </source>
</reference>
<feature type="transmembrane region" description="Helical" evidence="1">
    <location>
        <begin position="12"/>
        <end position="32"/>
    </location>
</feature>
<evidence type="ECO:0000256" key="1">
    <source>
        <dbReference type="SAM" id="Phobius"/>
    </source>
</evidence>
<accession>A0A2M9ZPA3</accession>
<comment type="caution">
    <text evidence="3">The sequence shown here is derived from an EMBL/GenBank/DDBJ whole genome shotgun (WGS) entry which is preliminary data.</text>
</comment>
<proteinExistence type="predicted"/>
<dbReference type="Proteomes" id="UP000231990">
    <property type="component" value="Unassembled WGS sequence"/>
</dbReference>
<sequence length="134" mass="16201">MQEQFPKILKPFFILVDFGFILYWLITAFGWIPDEYLFPDYKNATMVIWNWSFLPLDLFVSATGIYALRLHAKKDARQNQFAILSLAFTSASGLQAISFWMIQGWFDWFWWFPNLFLLIYPIPFLFYFVRNRRL</sequence>